<dbReference type="Pfam" id="PF24032">
    <property type="entry name" value="YQBQ"/>
    <property type="match status" value="1"/>
</dbReference>
<dbReference type="HOGENOM" id="CLU_1033267_0_0_9"/>
<evidence type="ECO:0000313" key="4">
    <source>
        <dbReference type="Proteomes" id="UP000011728"/>
    </source>
</evidence>
<evidence type="ECO:0000259" key="2">
    <source>
        <dbReference type="Pfam" id="PF24032"/>
    </source>
</evidence>
<dbReference type="EMBL" id="CP004121">
    <property type="protein sequence ID" value="AGF56468.1"/>
    <property type="molecule type" value="Genomic_DNA"/>
</dbReference>
<dbReference type="Proteomes" id="UP000011728">
    <property type="component" value="Chromosome"/>
</dbReference>
<dbReference type="OrthoDB" id="1698671at2"/>
<reference evidence="3 4" key="1">
    <citation type="submission" date="2013-02" db="EMBL/GenBank/DDBJ databases">
        <title>Genome sequence of Clostridium saccharoperbutylacetonicum N1-4(HMT).</title>
        <authorList>
            <person name="Poehlein A."/>
            <person name="Daniel R."/>
        </authorList>
    </citation>
    <scope>NUCLEOTIDE SEQUENCE [LARGE SCALE GENOMIC DNA]</scope>
    <source>
        <strain evidence="4">N1-4(HMT)</strain>
    </source>
</reference>
<dbReference type="eggNOG" id="COG0791">
    <property type="taxonomic scope" value="Bacteria"/>
</dbReference>
<accession>M1MJG5</accession>
<proteinExistence type="predicted"/>
<keyword evidence="4" id="KW-1185">Reference proteome</keyword>
<dbReference type="KEGG" id="csr:Cspa_c27030"/>
<evidence type="ECO:0000256" key="1">
    <source>
        <dbReference type="SAM" id="MobiDB-lite"/>
    </source>
</evidence>
<dbReference type="AlphaFoldDB" id="M1MJG5"/>
<dbReference type="PATRIC" id="fig|931276.5.peg.2715"/>
<sequence length="256" mass="28633">MLNIFYYDDAGTRVDVSDLLVLIKYTCSVDKIAQQVDLVLVYGVYSDALPTIYIGPSTKIELYYNGSCIFRGKVITSDLKSNEEQIELTCYDFIWYLTKSKVVYNFSDISAYKAICKIFDDLEIPYNKDGILGGANGEGASININHLIKNKSAYDACMMIATEIHTQTGTFYYMFMDVAGNVNIMACDRYWSKQTIKPCSDPSLPNPDGTIISLSYKNDMSEMITRIKLFDSKGNKVDIETGESTGEDDEGVDSGE</sequence>
<feature type="domain" description="YqbQ/XkdQ" evidence="2">
    <location>
        <begin position="25"/>
        <end position="236"/>
    </location>
</feature>
<dbReference type="InterPro" id="IPR056937">
    <property type="entry name" value="YqbQ/XkdQ"/>
</dbReference>
<organism evidence="3 4">
    <name type="scientific">Clostridium saccharoperbutylacetonicum N1-4(HMT)</name>
    <dbReference type="NCBI Taxonomy" id="931276"/>
    <lineage>
        <taxon>Bacteria</taxon>
        <taxon>Bacillati</taxon>
        <taxon>Bacillota</taxon>
        <taxon>Clostridia</taxon>
        <taxon>Eubacteriales</taxon>
        <taxon>Clostridiaceae</taxon>
        <taxon>Clostridium</taxon>
    </lineage>
</organism>
<evidence type="ECO:0000313" key="3">
    <source>
        <dbReference type="EMBL" id="AGF56468.1"/>
    </source>
</evidence>
<dbReference type="RefSeq" id="WP_015392787.1">
    <property type="nucleotide sequence ID" value="NC_020291.1"/>
</dbReference>
<feature type="compositionally biased region" description="Acidic residues" evidence="1">
    <location>
        <begin position="245"/>
        <end position="256"/>
    </location>
</feature>
<protein>
    <recommendedName>
        <fullName evidence="2">YqbQ/XkdQ domain-containing protein</fullName>
    </recommendedName>
</protein>
<name>M1MJG5_9CLOT</name>
<feature type="region of interest" description="Disordered" evidence="1">
    <location>
        <begin position="237"/>
        <end position="256"/>
    </location>
</feature>
<gene>
    <name evidence="3" type="ORF">Cspa_c27030</name>
</gene>